<name>A0A7W9AKI8_9SPHN</name>
<reference evidence="2 3" key="1">
    <citation type="submission" date="2020-08" db="EMBL/GenBank/DDBJ databases">
        <title>Genomic Encyclopedia of Type Strains, Phase IV (KMG-IV): sequencing the most valuable type-strain genomes for metagenomic binning, comparative biology and taxonomic classification.</title>
        <authorList>
            <person name="Goeker M."/>
        </authorList>
    </citation>
    <scope>NUCLEOTIDE SEQUENCE [LARGE SCALE GENOMIC DNA]</scope>
    <source>
        <strain evidence="2 3">DSM 25079</strain>
    </source>
</reference>
<evidence type="ECO:0000313" key="3">
    <source>
        <dbReference type="Proteomes" id="UP000549617"/>
    </source>
</evidence>
<organism evidence="2 3">
    <name type="scientific">Sphingobium boeckii</name>
    <dbReference type="NCBI Taxonomy" id="1082345"/>
    <lineage>
        <taxon>Bacteria</taxon>
        <taxon>Pseudomonadati</taxon>
        <taxon>Pseudomonadota</taxon>
        <taxon>Alphaproteobacteria</taxon>
        <taxon>Sphingomonadales</taxon>
        <taxon>Sphingomonadaceae</taxon>
        <taxon>Sphingobium</taxon>
    </lineage>
</organism>
<dbReference type="Pfam" id="PF22688">
    <property type="entry name" value="Hda_lid"/>
    <property type="match status" value="1"/>
</dbReference>
<evidence type="ECO:0000313" key="2">
    <source>
        <dbReference type="EMBL" id="MBB5687355.1"/>
    </source>
</evidence>
<dbReference type="Gene3D" id="3.40.50.300">
    <property type="entry name" value="P-loop containing nucleotide triphosphate hydrolases"/>
    <property type="match status" value="1"/>
</dbReference>
<dbReference type="RefSeq" id="WP_184020746.1">
    <property type="nucleotide sequence ID" value="NZ_JACIJC010000005.1"/>
</dbReference>
<gene>
    <name evidence="2" type="ORF">FHS49_003383</name>
</gene>
<accession>A0A7W9AKI8</accession>
<comment type="caution">
    <text evidence="2">The sequence shown here is derived from an EMBL/GenBank/DDBJ whole genome shotgun (WGS) entry which is preliminary data.</text>
</comment>
<protein>
    <recommendedName>
        <fullName evidence="1">Hda lid domain-containing protein</fullName>
    </recommendedName>
</protein>
<dbReference type="Proteomes" id="UP000549617">
    <property type="component" value="Unassembled WGS sequence"/>
</dbReference>
<dbReference type="InterPro" id="IPR055199">
    <property type="entry name" value="Hda_lid"/>
</dbReference>
<sequence>MSQIALPLDWPADETDADFIVSSSNAAAVKHLEHLGTWPVWATLLTGPRKSGRSLLARIFVLKSGGTLIDNAEDQSEERIFHAWNTAQETRHPLLIVSHRAPPEWKPRLADLRSRLSATPAIRLEEPDDVLIDLLIEKQLAARGVFTRPEFRSFVVARIERSFVAVLRFIDMVDQAALAQRVKIGIPLAKQVLAEMGVIDES</sequence>
<dbReference type="EMBL" id="JACIJC010000005">
    <property type="protein sequence ID" value="MBB5687355.1"/>
    <property type="molecule type" value="Genomic_DNA"/>
</dbReference>
<proteinExistence type="predicted"/>
<dbReference type="AlphaFoldDB" id="A0A7W9AKI8"/>
<feature type="domain" description="Hda lid" evidence="1">
    <location>
        <begin position="140"/>
        <end position="193"/>
    </location>
</feature>
<keyword evidence="3" id="KW-1185">Reference proteome</keyword>
<evidence type="ECO:0000259" key="1">
    <source>
        <dbReference type="Pfam" id="PF22688"/>
    </source>
</evidence>
<dbReference type="Gene3D" id="1.10.8.60">
    <property type="match status" value="1"/>
</dbReference>
<dbReference type="InterPro" id="IPR027417">
    <property type="entry name" value="P-loop_NTPase"/>
</dbReference>